<dbReference type="PRINTS" id="PR00003">
    <property type="entry name" value="4DISULPHCORE"/>
</dbReference>
<feature type="non-terminal residue" evidence="3">
    <location>
        <position position="135"/>
    </location>
</feature>
<dbReference type="SMART" id="SM00217">
    <property type="entry name" value="WAP"/>
    <property type="match status" value="1"/>
</dbReference>
<organism evidence="3">
    <name type="scientific">Graphocephala atropunctata</name>
    <dbReference type="NCBI Taxonomy" id="36148"/>
    <lineage>
        <taxon>Eukaryota</taxon>
        <taxon>Metazoa</taxon>
        <taxon>Ecdysozoa</taxon>
        <taxon>Arthropoda</taxon>
        <taxon>Hexapoda</taxon>
        <taxon>Insecta</taxon>
        <taxon>Pterygota</taxon>
        <taxon>Neoptera</taxon>
        <taxon>Paraneoptera</taxon>
        <taxon>Hemiptera</taxon>
        <taxon>Auchenorrhyncha</taxon>
        <taxon>Membracoidea</taxon>
        <taxon>Cicadellidae</taxon>
        <taxon>Cicadellinae</taxon>
        <taxon>Cicadellini</taxon>
        <taxon>Graphocephala</taxon>
    </lineage>
</organism>
<dbReference type="GO" id="GO:0005576">
    <property type="term" value="C:extracellular region"/>
    <property type="evidence" value="ECO:0007669"/>
    <property type="project" value="InterPro"/>
</dbReference>
<dbReference type="GO" id="GO:0030414">
    <property type="term" value="F:peptidase inhibitor activity"/>
    <property type="evidence" value="ECO:0007669"/>
    <property type="project" value="InterPro"/>
</dbReference>
<keyword evidence="1" id="KW-0732">Signal</keyword>
<reference evidence="3" key="1">
    <citation type="submission" date="2015-11" db="EMBL/GenBank/DDBJ databases">
        <title>De novo transcriptome assembly of four potential Pierce s Disease insect vectors from Arizona vineyards.</title>
        <authorList>
            <person name="Tassone E.E."/>
        </authorList>
    </citation>
    <scope>NUCLEOTIDE SEQUENCE</scope>
</reference>
<evidence type="ECO:0000313" key="3">
    <source>
        <dbReference type="EMBL" id="JAT24808.1"/>
    </source>
</evidence>
<feature type="chain" id="PRO_5008587525" description="WAP domain-containing protein" evidence="1">
    <location>
        <begin position="22"/>
        <end position="135"/>
    </location>
</feature>
<dbReference type="InterPro" id="IPR008197">
    <property type="entry name" value="WAP_dom"/>
</dbReference>
<feature type="domain" description="WAP" evidence="2">
    <location>
        <begin position="52"/>
        <end position="101"/>
    </location>
</feature>
<dbReference type="Pfam" id="PF00095">
    <property type="entry name" value="WAP"/>
    <property type="match status" value="1"/>
</dbReference>
<evidence type="ECO:0000256" key="1">
    <source>
        <dbReference type="SAM" id="SignalP"/>
    </source>
</evidence>
<proteinExistence type="predicted"/>
<dbReference type="Gene3D" id="4.10.75.10">
    <property type="entry name" value="Elafin-like"/>
    <property type="match status" value="1"/>
</dbReference>
<protein>
    <recommendedName>
        <fullName evidence="2">WAP domain-containing protein</fullName>
    </recommendedName>
</protein>
<sequence>MAVAVEVLVVIMCITGQVAHARIDDLFRARCTAACMDRTDKNQCESECGLLMQTKPGGCPPGNTLAVFDRACIQSCFRDIDCPGTEKCCVHTCGVTCQHAVGLDKEPGLPGIPANLTVMENKRQRCKTIQWTPSS</sequence>
<dbReference type="EMBL" id="GEBQ01015169">
    <property type="protein sequence ID" value="JAT24808.1"/>
    <property type="molecule type" value="Transcribed_RNA"/>
</dbReference>
<name>A0A1B6LMD7_9HEMI</name>
<feature type="signal peptide" evidence="1">
    <location>
        <begin position="1"/>
        <end position="21"/>
    </location>
</feature>
<dbReference type="AlphaFoldDB" id="A0A1B6LMD7"/>
<evidence type="ECO:0000259" key="2">
    <source>
        <dbReference type="PROSITE" id="PS51390"/>
    </source>
</evidence>
<dbReference type="InterPro" id="IPR036645">
    <property type="entry name" value="Elafin-like_sf"/>
</dbReference>
<accession>A0A1B6LMD7</accession>
<dbReference type="PROSITE" id="PS51390">
    <property type="entry name" value="WAP"/>
    <property type="match status" value="1"/>
</dbReference>
<dbReference type="SUPFAM" id="SSF57256">
    <property type="entry name" value="Elafin-like"/>
    <property type="match status" value="1"/>
</dbReference>
<gene>
    <name evidence="3" type="ORF">g.30904</name>
</gene>